<sequence length="65" mass="7214">MALITVLLFSFSFLLFATTIHFTVVLKKSKMYPPKAVIRKKIQTLSTFAVVSLLLGVILLYIPAG</sequence>
<dbReference type="OrthoDB" id="2943327at2"/>
<dbReference type="EMBL" id="OAOP01000003">
    <property type="protein sequence ID" value="SNX70014.1"/>
    <property type="molecule type" value="Genomic_DNA"/>
</dbReference>
<proteinExistence type="predicted"/>
<name>A0A285CR95_9BACI</name>
<keyword evidence="1" id="KW-0812">Transmembrane</keyword>
<accession>A0A285CR95</accession>
<keyword evidence="3" id="KW-1185">Reference proteome</keyword>
<dbReference type="InterPro" id="IPR058724">
    <property type="entry name" value="YhzF"/>
</dbReference>
<reference evidence="2 3" key="1">
    <citation type="submission" date="2017-08" db="EMBL/GenBank/DDBJ databases">
        <authorList>
            <person name="de Groot N.N."/>
        </authorList>
    </citation>
    <scope>NUCLEOTIDE SEQUENCE [LARGE SCALE GENOMIC DNA]</scope>
    <source>
        <strain evidence="2 3">JC228</strain>
    </source>
</reference>
<dbReference type="RefSeq" id="WP_097158307.1">
    <property type="nucleotide sequence ID" value="NZ_JBEPMQ010000002.1"/>
</dbReference>
<evidence type="ECO:0000313" key="2">
    <source>
        <dbReference type="EMBL" id="SNX70014.1"/>
    </source>
</evidence>
<keyword evidence="1" id="KW-0472">Membrane</keyword>
<evidence type="ECO:0000256" key="1">
    <source>
        <dbReference type="SAM" id="Phobius"/>
    </source>
</evidence>
<organism evidence="2 3">
    <name type="scientific">Bacillus oleivorans</name>
    <dbReference type="NCBI Taxonomy" id="1448271"/>
    <lineage>
        <taxon>Bacteria</taxon>
        <taxon>Bacillati</taxon>
        <taxon>Bacillota</taxon>
        <taxon>Bacilli</taxon>
        <taxon>Bacillales</taxon>
        <taxon>Bacillaceae</taxon>
        <taxon>Bacillus</taxon>
    </lineage>
</organism>
<feature type="transmembrane region" description="Helical" evidence="1">
    <location>
        <begin position="47"/>
        <end position="64"/>
    </location>
</feature>
<dbReference type="AlphaFoldDB" id="A0A285CR95"/>
<protein>
    <submittedName>
        <fullName evidence="2">Uncharacterized protein</fullName>
    </submittedName>
</protein>
<keyword evidence="1" id="KW-1133">Transmembrane helix</keyword>
<feature type="transmembrane region" description="Helical" evidence="1">
    <location>
        <begin position="6"/>
        <end position="26"/>
    </location>
</feature>
<dbReference type="Proteomes" id="UP000219546">
    <property type="component" value="Unassembled WGS sequence"/>
</dbReference>
<gene>
    <name evidence="2" type="ORF">SAMN05877753_103397</name>
</gene>
<dbReference type="Pfam" id="PF26302">
    <property type="entry name" value="YhzF"/>
    <property type="match status" value="1"/>
</dbReference>
<evidence type="ECO:0000313" key="3">
    <source>
        <dbReference type="Proteomes" id="UP000219546"/>
    </source>
</evidence>